<keyword evidence="10" id="KW-1133">Transmembrane helix</keyword>
<dbReference type="Proteomes" id="UP000494040">
    <property type="component" value="Unassembled WGS sequence"/>
</dbReference>
<keyword evidence="6" id="KW-0479">Metal-binding</keyword>
<reference evidence="17" key="1">
    <citation type="submission" date="2022-01" db="UniProtKB">
        <authorList>
            <consortium name="EnsemblMetazoa"/>
        </authorList>
    </citation>
    <scope>IDENTIFICATION</scope>
</reference>
<evidence type="ECO:0000256" key="2">
    <source>
        <dbReference type="ARBA" id="ARBA00022448"/>
    </source>
</evidence>
<feature type="domain" description="VWFA" evidence="16">
    <location>
        <begin position="85"/>
        <end position="283"/>
    </location>
</feature>
<dbReference type="InterPro" id="IPR002035">
    <property type="entry name" value="VWF_A"/>
</dbReference>
<evidence type="ECO:0000256" key="14">
    <source>
        <dbReference type="ARBA" id="ARBA00023180"/>
    </source>
</evidence>
<keyword evidence="3" id="KW-0109">Calcium transport</keyword>
<keyword evidence="15" id="KW-0407">Ion channel</keyword>
<evidence type="ECO:0000256" key="6">
    <source>
        <dbReference type="ARBA" id="ARBA00022723"/>
    </source>
</evidence>
<sequence>NATVLYILGEDIRRALRWSEGLDNVFQQNYLADPTISWQYFGSPTGALRLYPALHWRKPRHPDHVDTFDCRTRFWYIEAATCSKDVVILLDNSGSMYGMRNTIAKLTVSKILDTFSNKDFINIVIFNTTVMEVVPCFPTDTLVQATPENIMTFKRSLDKIEPEGKGDFPGAFEFAFKLLAKVRENKTCEEGVCNQAIMLITDSIPENFTLVFEKYNWFDNRTRIPVRVFTYLIGLEVMNKREIKYMACMNRGYNVHIKSLEEVGSQVLKYIPVIARPMVLQEVEHPLTWTHMFTDGAGDPDEDDDLENDVSEKIQYRFMTSVSGPAYDRANLKNNESIQASLLGIAGTDVLISDIKGLTVPYKIGANGYAFLITNNGYLMFHPDLRPLHNGLKKRNYNSVDLTEVEFLDDDNPVARDPSPEILELREAMVTETEGSRFGLKIKFHYDKKRRVGVETRNYFFAALNNTPFTMGLVLPYSYGNHWIKAGDEIMKSQQMGIPLINHFKGNWRIHPEWIYCDYHRTKLVFSSSEDKLVHFLKMMSNPNWVWKEKYSNEEEYSIYNCTRPEVKEGEYYCDKELLQLLVFDAKVTEGSYRSTIWAAKNRREEELAANFGASLRFVATQSGLTRWQNIPDPIDDNDKSFGNEHKMALDEVWYKSAVLHHQLDPEAFVFSVPFESGETENLTVTASYAIFPRDGGNEAPGSVVGLHIQHKALLKRFMSITSNSKQCPNCPTCSSDEIDCYIIDGNGYIIVSETLNDTGRFFGDVEGAIMEAMEAKDIFRKIDIFNYQGVYYFPVESSSGVDILWTPFKVVFLLMKYFIGNLIWTLLENSLFYKVQAEFDDYDYYSELEYIPVDTFKEDIPEQFHTRLKDEKPRFTREPCDEKGQLYLLQQLHKVGYHSVESANCSRPFHVKRIHHTNLLLIVVDALYQSCYRKVSAKMTKIEYNESVSLSCQKLNLNTLPRRRLSGCFNAHPLEAFINDCGNTGLSIHSSSCLLITLLLLVFHDNFYAFIVDQMLN</sequence>
<keyword evidence="2" id="KW-0813">Transport</keyword>
<dbReference type="AlphaFoldDB" id="A0A8I6SL32"/>
<keyword evidence="12" id="KW-0472">Membrane</keyword>
<evidence type="ECO:0000256" key="8">
    <source>
        <dbReference type="ARBA" id="ARBA00022837"/>
    </source>
</evidence>
<keyword evidence="14" id="KW-0325">Glycoprotein</keyword>
<dbReference type="RefSeq" id="XP_024083214.1">
    <property type="nucleotide sequence ID" value="XM_024227446.1"/>
</dbReference>
<evidence type="ECO:0000256" key="11">
    <source>
        <dbReference type="ARBA" id="ARBA00023065"/>
    </source>
</evidence>
<dbReference type="Pfam" id="PF13519">
    <property type="entry name" value="VWA_2"/>
    <property type="match status" value="1"/>
</dbReference>
<dbReference type="GO" id="GO:0046872">
    <property type="term" value="F:metal ion binding"/>
    <property type="evidence" value="ECO:0007669"/>
    <property type="project" value="UniProtKB-KW"/>
</dbReference>
<accession>A0A8I6SL32</accession>
<proteinExistence type="predicted"/>
<name>A0A8I6SL32_CIMLE</name>
<dbReference type="GeneID" id="106673486"/>
<dbReference type="InterPro" id="IPR013608">
    <property type="entry name" value="VWA_N"/>
</dbReference>
<dbReference type="OMA" id="IRRCNES"/>
<evidence type="ECO:0000313" key="17">
    <source>
        <dbReference type="EnsemblMetazoa" id="XP_024083214.1"/>
    </source>
</evidence>
<evidence type="ECO:0000256" key="13">
    <source>
        <dbReference type="ARBA" id="ARBA00023157"/>
    </source>
</evidence>
<dbReference type="SMART" id="SM00327">
    <property type="entry name" value="VWA"/>
    <property type="match status" value="1"/>
</dbReference>
<keyword evidence="18" id="KW-1185">Reference proteome</keyword>
<dbReference type="InterPro" id="IPR051173">
    <property type="entry name" value="Ca_channel_alpha-2/delta"/>
</dbReference>
<evidence type="ECO:0000256" key="12">
    <source>
        <dbReference type="ARBA" id="ARBA00023136"/>
    </source>
</evidence>
<evidence type="ECO:0000256" key="15">
    <source>
        <dbReference type="ARBA" id="ARBA00023303"/>
    </source>
</evidence>
<dbReference type="Gene3D" id="3.40.50.410">
    <property type="entry name" value="von Willebrand factor, type A domain"/>
    <property type="match status" value="1"/>
</dbReference>
<organism evidence="17 18">
    <name type="scientific">Cimex lectularius</name>
    <name type="common">Bed bug</name>
    <name type="synonym">Acanthia lectularia</name>
    <dbReference type="NCBI Taxonomy" id="79782"/>
    <lineage>
        <taxon>Eukaryota</taxon>
        <taxon>Metazoa</taxon>
        <taxon>Ecdysozoa</taxon>
        <taxon>Arthropoda</taxon>
        <taxon>Hexapoda</taxon>
        <taxon>Insecta</taxon>
        <taxon>Pterygota</taxon>
        <taxon>Neoptera</taxon>
        <taxon>Paraneoptera</taxon>
        <taxon>Hemiptera</taxon>
        <taxon>Heteroptera</taxon>
        <taxon>Panheteroptera</taxon>
        <taxon>Cimicomorpha</taxon>
        <taxon>Cimicidae</taxon>
        <taxon>Cimex</taxon>
    </lineage>
</organism>
<keyword evidence="4" id="KW-0107">Calcium channel</keyword>
<keyword evidence="7" id="KW-0732">Signal</keyword>
<dbReference type="GO" id="GO:0005245">
    <property type="term" value="F:voltage-gated calcium channel activity"/>
    <property type="evidence" value="ECO:0007669"/>
    <property type="project" value="TreeGrafter"/>
</dbReference>
<comment type="subcellular location">
    <subcellularLocation>
        <location evidence="1">Membrane</location>
        <topology evidence="1">Single-pass type I membrane protein</topology>
    </subcellularLocation>
</comment>
<evidence type="ECO:0000256" key="4">
    <source>
        <dbReference type="ARBA" id="ARBA00022673"/>
    </source>
</evidence>
<dbReference type="FunFam" id="3.40.50.410:FF:000095">
    <property type="entry name" value="Dihydropyridine-sensitive l-type calcium channel"/>
    <property type="match status" value="1"/>
</dbReference>
<dbReference type="PROSITE" id="PS50234">
    <property type="entry name" value="VWFA"/>
    <property type="match status" value="1"/>
</dbReference>
<evidence type="ECO:0000256" key="1">
    <source>
        <dbReference type="ARBA" id="ARBA00004479"/>
    </source>
</evidence>
<dbReference type="PANTHER" id="PTHR10166:SF31">
    <property type="entry name" value="CA[2+] CHANNEL MUSCLE-SPECIFIC ALPHA2_DELTA SUBUNIT, ISOFORM A"/>
    <property type="match status" value="1"/>
</dbReference>
<protein>
    <recommendedName>
        <fullName evidence="16">VWFA domain-containing protein</fullName>
    </recommendedName>
</protein>
<dbReference type="InterPro" id="IPR013680">
    <property type="entry name" value="VDCC_a2/dsu"/>
</dbReference>
<keyword evidence="8" id="KW-0106">Calcium</keyword>
<dbReference type="Pfam" id="PF08473">
    <property type="entry name" value="VGCC_alpha2"/>
    <property type="match status" value="1"/>
</dbReference>
<keyword evidence="5" id="KW-0812">Transmembrane</keyword>
<evidence type="ECO:0000313" key="18">
    <source>
        <dbReference type="Proteomes" id="UP000494040"/>
    </source>
</evidence>
<evidence type="ECO:0000256" key="3">
    <source>
        <dbReference type="ARBA" id="ARBA00022568"/>
    </source>
</evidence>
<evidence type="ECO:0000256" key="9">
    <source>
        <dbReference type="ARBA" id="ARBA00022882"/>
    </source>
</evidence>
<evidence type="ECO:0000259" key="16">
    <source>
        <dbReference type="PROSITE" id="PS50234"/>
    </source>
</evidence>
<dbReference type="KEGG" id="clec:106673486"/>
<dbReference type="Gene3D" id="3.30.450.20">
    <property type="entry name" value="PAS domain"/>
    <property type="match status" value="1"/>
</dbReference>
<keyword evidence="9" id="KW-0851">Voltage-gated channel</keyword>
<dbReference type="SUPFAM" id="SSF53300">
    <property type="entry name" value="vWA-like"/>
    <property type="match status" value="1"/>
</dbReference>
<dbReference type="GO" id="GO:0005891">
    <property type="term" value="C:voltage-gated calcium channel complex"/>
    <property type="evidence" value="ECO:0007669"/>
    <property type="project" value="TreeGrafter"/>
</dbReference>
<keyword evidence="11" id="KW-0406">Ion transport</keyword>
<dbReference type="Pfam" id="PF08399">
    <property type="entry name" value="VWA_N"/>
    <property type="match status" value="1"/>
</dbReference>
<dbReference type="CDD" id="cd01463">
    <property type="entry name" value="vWA_VGCC_like"/>
    <property type="match status" value="1"/>
</dbReference>
<evidence type="ECO:0000256" key="7">
    <source>
        <dbReference type="ARBA" id="ARBA00022729"/>
    </source>
</evidence>
<evidence type="ECO:0000256" key="5">
    <source>
        <dbReference type="ARBA" id="ARBA00022692"/>
    </source>
</evidence>
<dbReference type="EnsemblMetazoa" id="XM_024227446.1">
    <property type="protein sequence ID" value="XP_024083214.1"/>
    <property type="gene ID" value="LOC106673486"/>
</dbReference>
<evidence type="ECO:0000256" key="10">
    <source>
        <dbReference type="ARBA" id="ARBA00022989"/>
    </source>
</evidence>
<dbReference type="PANTHER" id="PTHR10166">
    <property type="entry name" value="VOLTAGE-DEPENDENT CALCIUM CHANNEL SUBUNIT ALPHA-2/DELTA-RELATED"/>
    <property type="match status" value="1"/>
</dbReference>
<dbReference type="InterPro" id="IPR036465">
    <property type="entry name" value="vWFA_dom_sf"/>
</dbReference>
<dbReference type="OrthoDB" id="10054666at2759"/>
<keyword evidence="13" id="KW-1015">Disulfide bond</keyword>